<sequence>MSSRGSNEQYEYNLTVKASSRVILNAGTGFFNWGKGSTTQWSLPSGQTSGTLSIGNSLYQIDGERSMTWYDRQYGTGSPDGGFTWFGVHFPGSDVKASIWFSDNEDPKQHLRFATIRTSYGLSIVRFNLTADPNVAWTSPETNTTYQTRWILDFDNGDFLEVNSVRKDQEIAADALVAVSAFASVKGRFFGQKKGFALIDVVPAVTTAA</sequence>
<dbReference type="GeneID" id="96082814"/>
<evidence type="ECO:0000259" key="1">
    <source>
        <dbReference type="Pfam" id="PF07143"/>
    </source>
</evidence>
<dbReference type="InterPro" id="IPR010791">
    <property type="entry name" value="AttH_dom"/>
</dbReference>
<dbReference type="InterPro" id="IPR023374">
    <property type="entry name" value="AttH-like_dom_sf"/>
</dbReference>
<dbReference type="SUPFAM" id="SSF159245">
    <property type="entry name" value="AttH-like"/>
    <property type="match status" value="1"/>
</dbReference>
<keyword evidence="3" id="KW-1185">Reference proteome</keyword>
<dbReference type="Pfam" id="PF07143">
    <property type="entry name" value="CrtC"/>
    <property type="match status" value="1"/>
</dbReference>
<dbReference type="Proteomes" id="UP001578633">
    <property type="component" value="Chromosome 2"/>
</dbReference>
<evidence type="ECO:0000313" key="2">
    <source>
        <dbReference type="EMBL" id="KAL1798455.1"/>
    </source>
</evidence>
<comment type="caution">
    <text evidence="2">The sequence shown here is derived from an EMBL/GenBank/DDBJ whole genome shotgun (WGS) entry which is preliminary data.</text>
</comment>
<reference evidence="2 3" key="1">
    <citation type="submission" date="2024-09" db="EMBL/GenBank/DDBJ databases">
        <title>T2T genomes of carrot and Alternaria dauci and their utility for understanding host-pathogen interaction during carrot leaf blight disease.</title>
        <authorList>
            <person name="Liu W."/>
            <person name="Xu S."/>
            <person name="Ou C."/>
            <person name="Liu X."/>
            <person name="Zhuang F."/>
            <person name="Deng X.W."/>
        </authorList>
    </citation>
    <scope>NUCLEOTIDE SEQUENCE [LARGE SCALE GENOMIC DNA]</scope>
    <source>
        <strain evidence="2 3">A2016</strain>
    </source>
</reference>
<evidence type="ECO:0000313" key="3">
    <source>
        <dbReference type="Proteomes" id="UP001578633"/>
    </source>
</evidence>
<gene>
    <name evidence="2" type="ORF">ACET3X_002492</name>
</gene>
<dbReference type="PANTHER" id="PTHR40617:SF1">
    <property type="entry name" value="ATTH DOMAIN-CONTAINING PROTEIN-RELATED"/>
    <property type="match status" value="1"/>
</dbReference>
<dbReference type="RefSeq" id="XP_069309039.1">
    <property type="nucleotide sequence ID" value="XM_069449240.1"/>
</dbReference>
<dbReference type="InterPro" id="IPR053112">
    <property type="entry name" value="Fungal_Dehydratase/Hydratase"/>
</dbReference>
<dbReference type="EMBL" id="JBHGVX010000002">
    <property type="protein sequence ID" value="KAL1798455.1"/>
    <property type="molecule type" value="Genomic_DNA"/>
</dbReference>
<name>A0ABR3UQW5_9PLEO</name>
<organism evidence="2 3">
    <name type="scientific">Alternaria dauci</name>
    <dbReference type="NCBI Taxonomy" id="48095"/>
    <lineage>
        <taxon>Eukaryota</taxon>
        <taxon>Fungi</taxon>
        <taxon>Dikarya</taxon>
        <taxon>Ascomycota</taxon>
        <taxon>Pezizomycotina</taxon>
        <taxon>Dothideomycetes</taxon>
        <taxon>Pleosporomycetidae</taxon>
        <taxon>Pleosporales</taxon>
        <taxon>Pleosporineae</taxon>
        <taxon>Pleosporaceae</taxon>
        <taxon>Alternaria</taxon>
        <taxon>Alternaria sect. Porri</taxon>
    </lineage>
</organism>
<dbReference type="PANTHER" id="PTHR40617">
    <property type="entry name" value="TERPENE CYCLASE ASQC"/>
    <property type="match status" value="1"/>
</dbReference>
<protein>
    <recommendedName>
        <fullName evidence="1">AttH domain-containing protein</fullName>
    </recommendedName>
</protein>
<feature type="domain" description="AttH" evidence="1">
    <location>
        <begin position="5"/>
        <end position="76"/>
    </location>
</feature>
<proteinExistence type="predicted"/>
<dbReference type="Gene3D" id="2.40.370.10">
    <property type="entry name" value="AttH-like domain"/>
    <property type="match status" value="2"/>
</dbReference>
<accession>A0ABR3UQW5</accession>